<protein>
    <submittedName>
        <fullName evidence="9">PTS sugar transporter subunit IIB</fullName>
    </submittedName>
</protein>
<dbReference type="InterPro" id="IPR003501">
    <property type="entry name" value="PTS_EIIB_2/3"/>
</dbReference>
<dbReference type="SUPFAM" id="SSF52794">
    <property type="entry name" value="PTS system IIB component-like"/>
    <property type="match status" value="1"/>
</dbReference>
<evidence type="ECO:0000256" key="5">
    <source>
        <dbReference type="ARBA" id="ARBA00022683"/>
    </source>
</evidence>
<keyword evidence="4" id="KW-0808">Transferase</keyword>
<keyword evidence="6" id="KW-0418">Kinase</keyword>
<sequence>MRKILLMSDTGISPQMLAQKMRDEAQARGIDVSIECRSVFDYRECAAEYDAALLAPQSRHHLRECQQSAAAAGKPLVCIDPDMFWDLQSAAVLDLALSLLNNPA</sequence>
<dbReference type="InterPro" id="IPR013012">
    <property type="entry name" value="PTS_EIIB_3"/>
</dbReference>
<dbReference type="InterPro" id="IPR036095">
    <property type="entry name" value="PTS_EIIB-like_sf"/>
</dbReference>
<proteinExistence type="predicted"/>
<organism evidence="9 10">
    <name type="scientific">Morganella morganii</name>
    <name type="common">Proteus morganii</name>
    <dbReference type="NCBI Taxonomy" id="582"/>
    <lineage>
        <taxon>Bacteria</taxon>
        <taxon>Pseudomonadati</taxon>
        <taxon>Pseudomonadota</taxon>
        <taxon>Gammaproteobacteria</taxon>
        <taxon>Enterobacterales</taxon>
        <taxon>Morganellaceae</taxon>
        <taxon>Morganella</taxon>
    </lineage>
</organism>
<dbReference type="InterPro" id="IPR051819">
    <property type="entry name" value="PTS_sugar-specific_EIIB"/>
</dbReference>
<feature type="domain" description="PTS EIIB type-3" evidence="8">
    <location>
        <begin position="1"/>
        <end position="104"/>
    </location>
</feature>
<reference evidence="9" key="1">
    <citation type="submission" date="2022-08" db="EMBL/GenBank/DDBJ databases">
        <authorList>
            <person name="Dale J.L."/>
        </authorList>
    </citation>
    <scope>NUCLEOTIDE SEQUENCE</scope>
    <source>
        <strain evidence="9">2022EL-00758</strain>
    </source>
</reference>
<gene>
    <name evidence="9" type="ORF">N0392_06895</name>
</gene>
<evidence type="ECO:0000256" key="6">
    <source>
        <dbReference type="ARBA" id="ARBA00022777"/>
    </source>
</evidence>
<keyword evidence="2" id="KW-0597">Phosphoprotein</keyword>
<dbReference type="Gene3D" id="3.40.50.2300">
    <property type="match status" value="1"/>
</dbReference>
<dbReference type="RefSeq" id="WP_052926909.1">
    <property type="nucleotide sequence ID" value="NZ_JAACFZ010000007.1"/>
</dbReference>
<keyword evidence="3 9" id="KW-0762">Sugar transport</keyword>
<dbReference type="EMBL" id="JAPNMI010000003">
    <property type="protein sequence ID" value="MCY0789412.1"/>
    <property type="molecule type" value="Genomic_DNA"/>
</dbReference>
<accession>A0A9Q4CN70</accession>
<evidence type="ECO:0000259" key="8">
    <source>
        <dbReference type="PROSITE" id="PS51100"/>
    </source>
</evidence>
<dbReference type="PROSITE" id="PS51100">
    <property type="entry name" value="PTS_EIIB_TYPE_3"/>
    <property type="match status" value="1"/>
</dbReference>
<dbReference type="GO" id="GO:0009401">
    <property type="term" value="P:phosphoenolpyruvate-dependent sugar phosphotransferase system"/>
    <property type="evidence" value="ECO:0007669"/>
    <property type="project" value="UniProtKB-KW"/>
</dbReference>
<dbReference type="AlphaFoldDB" id="A0A9Q4CN70"/>
<evidence type="ECO:0000256" key="7">
    <source>
        <dbReference type="PROSITE-ProRule" id="PRU00423"/>
    </source>
</evidence>
<name>A0A9Q4CN70_MORMO</name>
<evidence type="ECO:0000256" key="3">
    <source>
        <dbReference type="ARBA" id="ARBA00022597"/>
    </source>
</evidence>
<evidence type="ECO:0000256" key="1">
    <source>
        <dbReference type="ARBA" id="ARBA00022448"/>
    </source>
</evidence>
<dbReference type="GO" id="GO:0008982">
    <property type="term" value="F:protein-N(PI)-phosphohistidine-sugar phosphotransferase activity"/>
    <property type="evidence" value="ECO:0007669"/>
    <property type="project" value="InterPro"/>
</dbReference>
<comment type="caution">
    <text evidence="7">Lacks conserved residue(s) required for the propagation of feature annotation.</text>
</comment>
<dbReference type="PANTHER" id="PTHR34581:SF2">
    <property type="entry name" value="PTS SYSTEM N,N'-DIACETYLCHITOBIOSE-SPECIFIC EIIB COMPONENT"/>
    <property type="match status" value="1"/>
</dbReference>
<evidence type="ECO:0000256" key="2">
    <source>
        <dbReference type="ARBA" id="ARBA00022553"/>
    </source>
</evidence>
<evidence type="ECO:0000313" key="10">
    <source>
        <dbReference type="Proteomes" id="UP001076655"/>
    </source>
</evidence>
<keyword evidence="1" id="KW-0813">Transport</keyword>
<comment type="caution">
    <text evidence="9">The sequence shown here is derived from an EMBL/GenBank/DDBJ whole genome shotgun (WGS) entry which is preliminary data.</text>
</comment>
<evidence type="ECO:0000313" key="9">
    <source>
        <dbReference type="EMBL" id="MCY0789412.1"/>
    </source>
</evidence>
<dbReference type="Pfam" id="PF02302">
    <property type="entry name" value="PTS_IIB"/>
    <property type="match status" value="1"/>
</dbReference>
<dbReference type="PANTHER" id="PTHR34581">
    <property type="entry name" value="PTS SYSTEM N,N'-DIACETYLCHITOBIOSE-SPECIFIC EIIB COMPONENT"/>
    <property type="match status" value="1"/>
</dbReference>
<dbReference type="Proteomes" id="UP001076655">
    <property type="component" value="Unassembled WGS sequence"/>
</dbReference>
<keyword evidence="5" id="KW-0598">Phosphotransferase system</keyword>
<evidence type="ECO:0000256" key="4">
    <source>
        <dbReference type="ARBA" id="ARBA00022679"/>
    </source>
</evidence>
<dbReference type="GO" id="GO:0016301">
    <property type="term" value="F:kinase activity"/>
    <property type="evidence" value="ECO:0007669"/>
    <property type="project" value="UniProtKB-KW"/>
</dbReference>